<dbReference type="Proteomes" id="UP000637513">
    <property type="component" value="Unassembled WGS sequence"/>
</dbReference>
<dbReference type="EMBL" id="JACRSW010000001">
    <property type="protein sequence ID" value="MBC8556359.1"/>
    <property type="molecule type" value="Genomic_DNA"/>
</dbReference>
<evidence type="ECO:0000256" key="3">
    <source>
        <dbReference type="ARBA" id="ARBA00022989"/>
    </source>
</evidence>
<name>A0ABR7MRU0_9FIRM</name>
<proteinExistence type="predicted"/>
<dbReference type="RefSeq" id="WP_249302435.1">
    <property type="nucleotide sequence ID" value="NZ_JACRSW010000001.1"/>
</dbReference>
<feature type="transmembrane region" description="Helical" evidence="5">
    <location>
        <begin position="341"/>
        <end position="357"/>
    </location>
</feature>
<dbReference type="InterPro" id="IPR006153">
    <property type="entry name" value="Cation/H_exchanger_TM"/>
</dbReference>
<feature type="transmembrane region" description="Helical" evidence="5">
    <location>
        <begin position="150"/>
        <end position="172"/>
    </location>
</feature>
<gene>
    <name evidence="7" type="ORF">H8700_01290</name>
</gene>
<protein>
    <submittedName>
        <fullName evidence="7">Cation:proton antiporter</fullName>
    </submittedName>
</protein>
<evidence type="ECO:0000256" key="4">
    <source>
        <dbReference type="ARBA" id="ARBA00023136"/>
    </source>
</evidence>
<feature type="transmembrane region" description="Helical" evidence="5">
    <location>
        <begin position="238"/>
        <end position="255"/>
    </location>
</feature>
<evidence type="ECO:0000313" key="7">
    <source>
        <dbReference type="EMBL" id="MBC8556359.1"/>
    </source>
</evidence>
<feature type="transmembrane region" description="Helical" evidence="5">
    <location>
        <begin position="299"/>
        <end position="321"/>
    </location>
</feature>
<evidence type="ECO:0000259" key="6">
    <source>
        <dbReference type="Pfam" id="PF00999"/>
    </source>
</evidence>
<dbReference type="PANTHER" id="PTHR31102">
    <property type="match status" value="1"/>
</dbReference>
<feature type="transmembrane region" description="Helical" evidence="5">
    <location>
        <begin position="109"/>
        <end position="130"/>
    </location>
</feature>
<feature type="transmembrane region" description="Helical" evidence="5">
    <location>
        <begin position="363"/>
        <end position="385"/>
    </location>
</feature>
<feature type="domain" description="Cation/H+ exchanger transmembrane" evidence="6">
    <location>
        <begin position="13"/>
        <end position="382"/>
    </location>
</feature>
<evidence type="ECO:0000256" key="2">
    <source>
        <dbReference type="ARBA" id="ARBA00022692"/>
    </source>
</evidence>
<dbReference type="InterPro" id="IPR038770">
    <property type="entry name" value="Na+/solute_symporter_sf"/>
</dbReference>
<feature type="transmembrane region" description="Helical" evidence="5">
    <location>
        <begin position="184"/>
        <end position="208"/>
    </location>
</feature>
<dbReference type="PANTHER" id="PTHR31102:SF1">
    <property type="entry name" value="CATION_H+ EXCHANGER DOMAIN-CONTAINING PROTEIN"/>
    <property type="match status" value="1"/>
</dbReference>
<dbReference type="InterPro" id="IPR051843">
    <property type="entry name" value="CPA1_transporter"/>
</dbReference>
<dbReference type="Pfam" id="PF00999">
    <property type="entry name" value="Na_H_Exchanger"/>
    <property type="match status" value="1"/>
</dbReference>
<keyword evidence="8" id="KW-1185">Reference proteome</keyword>
<comment type="caution">
    <text evidence="7">The sequence shown here is derived from an EMBL/GenBank/DDBJ whole genome shotgun (WGS) entry which is preliminary data.</text>
</comment>
<evidence type="ECO:0000256" key="1">
    <source>
        <dbReference type="ARBA" id="ARBA00004141"/>
    </source>
</evidence>
<keyword evidence="2 5" id="KW-0812">Transmembrane</keyword>
<reference evidence="7 8" key="1">
    <citation type="submission" date="2020-08" db="EMBL/GenBank/DDBJ databases">
        <title>Genome public.</title>
        <authorList>
            <person name="Liu C."/>
            <person name="Sun Q."/>
        </authorList>
    </citation>
    <scope>NUCLEOTIDE SEQUENCE [LARGE SCALE GENOMIC DNA]</scope>
    <source>
        <strain evidence="7 8">BX3</strain>
    </source>
</reference>
<organism evidence="7 8">
    <name type="scientific">Jutongia hominis</name>
    <dbReference type="NCBI Taxonomy" id="2763664"/>
    <lineage>
        <taxon>Bacteria</taxon>
        <taxon>Bacillati</taxon>
        <taxon>Bacillota</taxon>
        <taxon>Clostridia</taxon>
        <taxon>Lachnospirales</taxon>
        <taxon>Lachnospiraceae</taxon>
        <taxon>Jutongia</taxon>
    </lineage>
</organism>
<keyword evidence="3 5" id="KW-1133">Transmembrane helix</keyword>
<feature type="transmembrane region" description="Helical" evidence="5">
    <location>
        <begin position="84"/>
        <end position="103"/>
    </location>
</feature>
<comment type="subcellular location">
    <subcellularLocation>
        <location evidence="1">Membrane</location>
        <topology evidence="1">Multi-pass membrane protein</topology>
    </subcellularLocation>
</comment>
<keyword evidence="4 5" id="KW-0472">Membrane</keyword>
<sequence>MLFSIAMILIVGMLLGWICQKVKLPSLLGMLVTGMLLGPYVSNLLDKNILQISPDLRKIALIIILTRAGLGLDLSGLKKIGRPAVMMCFVPASFELIGIILLAPKIMGLTVLEAAILGAVLAAVSPAVVVPRMVKLMEEGYGVKKGIPQLILAGASVDDVYVIVLFSTFTGMMQGQGASLIRFVNIPVSIFLGIMVGLLLGTGMAFYFEKVHIRDTIKVLLLLSVSFLLVTAEDHLTTQITFSALIAIMFIGIGLKQKREVVAQRLSTKYSKLWVAAEVFLFVLVGATVNVHYLRHVGVRALLVIIGALLFRMTGVFACLLKTKLNAKERAFTMMAYTPKATVQAAIGGIPLALGFACGDTVLTVAVLAIVLTAPLGAFMIDWSYKKMLKK</sequence>
<evidence type="ECO:0000256" key="5">
    <source>
        <dbReference type="SAM" id="Phobius"/>
    </source>
</evidence>
<accession>A0ABR7MRU0</accession>
<feature type="transmembrane region" description="Helical" evidence="5">
    <location>
        <begin position="275"/>
        <end position="293"/>
    </location>
</feature>
<dbReference type="Gene3D" id="1.20.1530.20">
    <property type="match status" value="1"/>
</dbReference>
<evidence type="ECO:0000313" key="8">
    <source>
        <dbReference type="Proteomes" id="UP000637513"/>
    </source>
</evidence>